<evidence type="ECO:0000256" key="3">
    <source>
        <dbReference type="ARBA" id="ARBA00022471"/>
    </source>
</evidence>
<proteinExistence type="inferred from homology"/>
<protein>
    <recommendedName>
        <fullName evidence="6">S-protein homolog</fullName>
    </recommendedName>
</protein>
<evidence type="ECO:0000256" key="1">
    <source>
        <dbReference type="ARBA" id="ARBA00004613"/>
    </source>
</evidence>
<comment type="caution">
    <text evidence="7">The sequence shown here is derived from an EMBL/GenBank/DDBJ whole genome shotgun (WGS) entry which is preliminary data.</text>
</comment>
<dbReference type="OrthoDB" id="1727555at2759"/>
<organism evidence="7 8">
    <name type="scientific">Rhamnella rubrinervis</name>
    <dbReference type="NCBI Taxonomy" id="2594499"/>
    <lineage>
        <taxon>Eukaryota</taxon>
        <taxon>Viridiplantae</taxon>
        <taxon>Streptophyta</taxon>
        <taxon>Embryophyta</taxon>
        <taxon>Tracheophyta</taxon>
        <taxon>Spermatophyta</taxon>
        <taxon>Magnoliopsida</taxon>
        <taxon>eudicotyledons</taxon>
        <taxon>Gunneridae</taxon>
        <taxon>Pentapetalae</taxon>
        <taxon>rosids</taxon>
        <taxon>fabids</taxon>
        <taxon>Rosales</taxon>
        <taxon>Rhamnaceae</taxon>
        <taxon>rhamnoid group</taxon>
        <taxon>Rhamneae</taxon>
        <taxon>Rhamnella</taxon>
    </lineage>
</organism>
<dbReference type="InterPro" id="IPR043519">
    <property type="entry name" value="NT_sf"/>
</dbReference>
<accession>A0A8K0MRR3</accession>
<name>A0A8K0MRR3_9ROSA</name>
<evidence type="ECO:0000256" key="5">
    <source>
        <dbReference type="ARBA" id="ARBA00022729"/>
    </source>
</evidence>
<keyword evidence="5 6" id="KW-0732">Signal</keyword>
<feature type="chain" id="PRO_5035489253" description="S-protein homolog" evidence="6">
    <location>
        <begin position="19"/>
        <end position="183"/>
    </location>
</feature>
<comment type="similarity">
    <text evidence="2 6">Belongs to the plant self-incompatibility (S1) protein family.</text>
</comment>
<evidence type="ECO:0000313" key="7">
    <source>
        <dbReference type="EMBL" id="KAF3456441.1"/>
    </source>
</evidence>
<evidence type="ECO:0000256" key="2">
    <source>
        <dbReference type="ARBA" id="ARBA00005581"/>
    </source>
</evidence>
<evidence type="ECO:0000313" key="8">
    <source>
        <dbReference type="Proteomes" id="UP000796880"/>
    </source>
</evidence>
<keyword evidence="3 6" id="KW-0713">Self-incompatibility</keyword>
<gene>
    <name evidence="7" type="ORF">FNV43_RR01091</name>
</gene>
<dbReference type="PANTHER" id="PTHR31232">
    <property type="match status" value="1"/>
</dbReference>
<evidence type="ECO:0000256" key="4">
    <source>
        <dbReference type="ARBA" id="ARBA00022525"/>
    </source>
</evidence>
<sequence length="183" mass="21045">MKLITLLLFLFTLEVIHAGWFGQDLTRHVSITNALDPGVVLTIHCKSKDDDLGQHQLPYNSSFSWKFKSNAILRNTLFYCYIWWDGGYGAFDIYKATRDDPRCASQLASLQNLFAALRRRHWERQKIEKQNKIGSRERTRPLMEIQIRTSEMDALAAGGTASHSLYKGGLTDPQDVILYHRVN</sequence>
<dbReference type="GO" id="GO:0060320">
    <property type="term" value="P:rejection of self pollen"/>
    <property type="evidence" value="ECO:0007669"/>
    <property type="project" value="UniProtKB-KW"/>
</dbReference>
<dbReference type="EMBL" id="VOIH02000001">
    <property type="protein sequence ID" value="KAF3456441.1"/>
    <property type="molecule type" value="Genomic_DNA"/>
</dbReference>
<evidence type="ECO:0000256" key="6">
    <source>
        <dbReference type="RuleBase" id="RU367044"/>
    </source>
</evidence>
<comment type="subcellular location">
    <subcellularLocation>
        <location evidence="1 6">Secreted</location>
    </subcellularLocation>
</comment>
<dbReference type="GO" id="GO:0005576">
    <property type="term" value="C:extracellular region"/>
    <property type="evidence" value="ECO:0007669"/>
    <property type="project" value="UniProtKB-SubCell"/>
</dbReference>
<feature type="signal peptide" evidence="6">
    <location>
        <begin position="1"/>
        <end position="18"/>
    </location>
</feature>
<dbReference type="Proteomes" id="UP000796880">
    <property type="component" value="Unassembled WGS sequence"/>
</dbReference>
<keyword evidence="8" id="KW-1185">Reference proteome</keyword>
<dbReference type="AlphaFoldDB" id="A0A8K0MRR3"/>
<reference evidence="7" key="1">
    <citation type="submission" date="2020-03" db="EMBL/GenBank/DDBJ databases">
        <title>A high-quality chromosome-level genome assembly of a woody plant with both climbing and erect habits, Rhamnella rubrinervis.</title>
        <authorList>
            <person name="Lu Z."/>
            <person name="Yang Y."/>
            <person name="Zhu X."/>
            <person name="Sun Y."/>
        </authorList>
    </citation>
    <scope>NUCLEOTIDE SEQUENCE</scope>
    <source>
        <strain evidence="7">BYM</strain>
        <tissue evidence="7">Leaf</tissue>
    </source>
</reference>
<dbReference type="PANTHER" id="PTHR31232:SF133">
    <property type="entry name" value="S-PROTEIN HOMOLOG"/>
    <property type="match status" value="1"/>
</dbReference>
<dbReference type="InterPro" id="IPR010264">
    <property type="entry name" value="Self-incomp_S1"/>
</dbReference>
<dbReference type="Pfam" id="PF05938">
    <property type="entry name" value="Self-incomp_S1"/>
    <property type="match status" value="1"/>
</dbReference>
<dbReference type="SUPFAM" id="SSF81301">
    <property type="entry name" value="Nucleotidyltransferase"/>
    <property type="match status" value="1"/>
</dbReference>
<keyword evidence="4 6" id="KW-0964">Secreted</keyword>